<name>A0A068SXS1_NEOGA</name>
<organism evidence="1 2">
    <name type="scientific">Neorhizobium galegae bv. orientalis str. HAMBI 540</name>
    <dbReference type="NCBI Taxonomy" id="1028800"/>
    <lineage>
        <taxon>Bacteria</taxon>
        <taxon>Pseudomonadati</taxon>
        <taxon>Pseudomonadota</taxon>
        <taxon>Alphaproteobacteria</taxon>
        <taxon>Hyphomicrobiales</taxon>
        <taxon>Rhizobiaceae</taxon>
        <taxon>Rhizobium/Agrobacterium group</taxon>
        <taxon>Neorhizobium</taxon>
    </lineage>
</organism>
<dbReference type="KEGG" id="ngg:RG540_CH44800"/>
<reference evidence="2" key="1">
    <citation type="journal article" date="2014" name="BMC Genomics">
        <title>Genome sequencing of two Neorhizobium galegae strains reveals a noeT gene responsible for the unusual acetylation of the nodulation factors.</title>
        <authorList>
            <person name="Osterman J."/>
            <person name="Marsh J."/>
            <person name="Laine P.K."/>
            <person name="Zeng Z."/>
            <person name="Alatalo E."/>
            <person name="Sullivan J.T."/>
            <person name="Young J.P."/>
            <person name="Thomas-Oates J."/>
            <person name="Paulin L."/>
            <person name="Lindstrom K."/>
        </authorList>
    </citation>
    <scope>NUCLEOTIDE SEQUENCE [LARGE SCALE GENOMIC DNA]</scope>
    <source>
        <strain evidence="2">HAMBI 540</strain>
    </source>
</reference>
<dbReference type="HOGENOM" id="CLU_2586096_0_0_5"/>
<dbReference type="EMBL" id="HG938353">
    <property type="protein sequence ID" value="CDN50621.1"/>
    <property type="molecule type" value="Genomic_DNA"/>
</dbReference>
<dbReference type="GeneID" id="43447812"/>
<dbReference type="Proteomes" id="UP000028181">
    <property type="component" value="Chromosome I"/>
</dbReference>
<evidence type="ECO:0008006" key="3">
    <source>
        <dbReference type="Google" id="ProtNLM"/>
    </source>
</evidence>
<dbReference type="RefSeq" id="WP_038592568.1">
    <property type="nucleotide sequence ID" value="NZ_HG938353.1"/>
</dbReference>
<dbReference type="OrthoDB" id="7951113at2"/>
<protein>
    <recommendedName>
        <fullName evidence="3">DUF1127 domain-containing protein</fullName>
    </recommendedName>
</protein>
<dbReference type="PATRIC" id="fig|1028800.3.peg.4543"/>
<gene>
    <name evidence="1" type="ORF">RG540_CH44800</name>
</gene>
<accession>A0A068SXS1</accession>
<dbReference type="AlphaFoldDB" id="A0A068SXS1"/>
<evidence type="ECO:0000313" key="2">
    <source>
        <dbReference type="Proteomes" id="UP000028181"/>
    </source>
</evidence>
<keyword evidence="2" id="KW-1185">Reference proteome</keyword>
<sequence length="80" mass="9050">MSVTHASFDIFHGSAAGERGHRPIDVIAALIGAARDLATRQVLVIRHRTDMRRLDRFSDHSLEDIGFERDWDGTVLLRQP</sequence>
<evidence type="ECO:0000313" key="1">
    <source>
        <dbReference type="EMBL" id="CDN50621.1"/>
    </source>
</evidence>
<proteinExistence type="predicted"/>